<proteinExistence type="predicted"/>
<dbReference type="EMBL" id="JARXHW010000002">
    <property type="protein sequence ID" value="MDQ8206227.1"/>
    <property type="molecule type" value="Genomic_DNA"/>
</dbReference>
<protein>
    <submittedName>
        <fullName evidence="1">Uncharacterized protein</fullName>
    </submittedName>
</protein>
<keyword evidence="2" id="KW-1185">Reference proteome</keyword>
<evidence type="ECO:0000313" key="2">
    <source>
        <dbReference type="Proteomes" id="UP001225316"/>
    </source>
</evidence>
<sequence length="193" mass="20778">MKNQSLDFRFQPSGNISQELTVARMEAMRLAILRAQPPAKVKGARIGQTDKGWWLAVDPGTIAAAAAWPLKPVVYGATEVRFVYGLVHADPPKIDDEEILADIDDPDYPGLTCGSAGKIYVGVDLAADTYEPENPIIAFADTVPDDVDRSKAYVEIADVAFADGAITKVTPVHRGNIDMASCGGVLNYWDLGD</sequence>
<evidence type="ECO:0000313" key="1">
    <source>
        <dbReference type="EMBL" id="MDQ8206227.1"/>
    </source>
</evidence>
<gene>
    <name evidence="1" type="ORF">QEH52_01805</name>
</gene>
<organism evidence="1 2">
    <name type="scientific">Thalassobacterium maritimum</name>
    <dbReference type="NCBI Taxonomy" id="3041265"/>
    <lineage>
        <taxon>Bacteria</taxon>
        <taxon>Pseudomonadati</taxon>
        <taxon>Verrucomicrobiota</taxon>
        <taxon>Opitutia</taxon>
        <taxon>Puniceicoccales</taxon>
        <taxon>Coraliomargaritaceae</taxon>
        <taxon>Thalassobacterium</taxon>
    </lineage>
</organism>
<reference evidence="1 2" key="1">
    <citation type="submission" date="2023-04" db="EMBL/GenBank/DDBJ databases">
        <title>A novel bacteria isolated from coastal sediment.</title>
        <authorList>
            <person name="Liu X.-J."/>
            <person name="Du Z.-J."/>
        </authorList>
    </citation>
    <scope>NUCLEOTIDE SEQUENCE [LARGE SCALE GENOMIC DNA]</scope>
    <source>
        <strain evidence="1 2">SDUM461003</strain>
    </source>
</reference>
<dbReference type="Proteomes" id="UP001225316">
    <property type="component" value="Unassembled WGS sequence"/>
</dbReference>
<comment type="caution">
    <text evidence="1">The sequence shown here is derived from an EMBL/GenBank/DDBJ whole genome shotgun (WGS) entry which is preliminary data.</text>
</comment>
<accession>A0ABU1ATB5</accession>
<name>A0ABU1ATB5_9BACT</name>
<dbReference type="RefSeq" id="WP_308948242.1">
    <property type="nucleotide sequence ID" value="NZ_JARXHW010000002.1"/>
</dbReference>